<sequence length="123" mass="14595">MKVRMMLPVSIRCATWTITWTRNFEPWRAKDEAMENEKRKRDAEEIGDSMMSLQNKTLDSKRQIGIELQSLNARQETISIDALLEAKFQLRLDDQKTEELRDEVLGRSIVKRIHDEQLEEEIF</sequence>
<name>A0AAE1QRS4_9SOLA</name>
<comment type="caution">
    <text evidence="2">The sequence shown here is derived from an EMBL/GenBank/DDBJ whole genome shotgun (WGS) entry which is preliminary data.</text>
</comment>
<keyword evidence="3" id="KW-1185">Reference proteome</keyword>
<gene>
    <name evidence="2" type="ORF">RND71_042591</name>
</gene>
<dbReference type="Proteomes" id="UP001291623">
    <property type="component" value="Unassembled WGS sequence"/>
</dbReference>
<reference evidence="2" key="1">
    <citation type="submission" date="2023-12" db="EMBL/GenBank/DDBJ databases">
        <title>Genome assembly of Anisodus tanguticus.</title>
        <authorList>
            <person name="Wang Y.-J."/>
        </authorList>
    </citation>
    <scope>NUCLEOTIDE SEQUENCE</scope>
    <source>
        <strain evidence="2">KB-2021</strain>
        <tissue evidence="2">Leaf</tissue>
    </source>
</reference>
<dbReference type="PANTHER" id="PTHR12111:SF1">
    <property type="entry name" value="SPLICING FACTOR YJU2"/>
    <property type="match status" value="1"/>
</dbReference>
<organism evidence="2 3">
    <name type="scientific">Anisodus tanguticus</name>
    <dbReference type="NCBI Taxonomy" id="243964"/>
    <lineage>
        <taxon>Eukaryota</taxon>
        <taxon>Viridiplantae</taxon>
        <taxon>Streptophyta</taxon>
        <taxon>Embryophyta</taxon>
        <taxon>Tracheophyta</taxon>
        <taxon>Spermatophyta</taxon>
        <taxon>Magnoliopsida</taxon>
        <taxon>eudicotyledons</taxon>
        <taxon>Gunneridae</taxon>
        <taxon>Pentapetalae</taxon>
        <taxon>asterids</taxon>
        <taxon>lamiids</taxon>
        <taxon>Solanales</taxon>
        <taxon>Solanaceae</taxon>
        <taxon>Solanoideae</taxon>
        <taxon>Hyoscyameae</taxon>
        <taxon>Anisodus</taxon>
    </lineage>
</organism>
<evidence type="ECO:0000313" key="2">
    <source>
        <dbReference type="EMBL" id="KAK4338104.1"/>
    </source>
</evidence>
<dbReference type="Pfam" id="PF04502">
    <property type="entry name" value="Saf4_Yju2"/>
    <property type="match status" value="1"/>
</dbReference>
<evidence type="ECO:0000313" key="3">
    <source>
        <dbReference type="Proteomes" id="UP001291623"/>
    </source>
</evidence>
<dbReference type="InterPro" id="IPR007590">
    <property type="entry name" value="Saf4/Yju2"/>
</dbReference>
<dbReference type="PANTHER" id="PTHR12111">
    <property type="entry name" value="SPLICING FACTOR YJU2"/>
    <property type="match status" value="1"/>
</dbReference>
<accession>A0AAE1QRS4</accession>
<evidence type="ECO:0000256" key="1">
    <source>
        <dbReference type="SAM" id="MobiDB-lite"/>
    </source>
</evidence>
<protein>
    <submittedName>
        <fullName evidence="2">Uncharacterized protein</fullName>
    </submittedName>
</protein>
<feature type="compositionally biased region" description="Basic and acidic residues" evidence="1">
    <location>
        <begin position="32"/>
        <end position="44"/>
    </location>
</feature>
<dbReference type="AlphaFoldDB" id="A0AAE1QRS4"/>
<dbReference type="EMBL" id="JAVYJV010000024">
    <property type="protein sequence ID" value="KAK4338104.1"/>
    <property type="molecule type" value="Genomic_DNA"/>
</dbReference>
<dbReference type="GO" id="GO:0000398">
    <property type="term" value="P:mRNA splicing, via spliceosome"/>
    <property type="evidence" value="ECO:0007669"/>
    <property type="project" value="InterPro"/>
</dbReference>
<dbReference type="GO" id="GO:0071006">
    <property type="term" value="C:U2-type catalytic step 1 spliceosome"/>
    <property type="evidence" value="ECO:0007669"/>
    <property type="project" value="TreeGrafter"/>
</dbReference>
<proteinExistence type="predicted"/>
<feature type="region of interest" description="Disordered" evidence="1">
    <location>
        <begin position="32"/>
        <end position="54"/>
    </location>
</feature>